<dbReference type="Proteomes" id="UP000198984">
    <property type="component" value="Unassembled WGS sequence"/>
</dbReference>
<dbReference type="STRING" id="573321.SAMN04488505_102220"/>
<evidence type="ECO:0000313" key="2">
    <source>
        <dbReference type="Proteomes" id="UP000198984"/>
    </source>
</evidence>
<gene>
    <name evidence="1" type="ORF">SAMN04488505_102220</name>
</gene>
<reference evidence="1 2" key="1">
    <citation type="submission" date="2016-10" db="EMBL/GenBank/DDBJ databases">
        <authorList>
            <person name="de Groot N.N."/>
        </authorList>
    </citation>
    <scope>NUCLEOTIDE SEQUENCE [LARGE SCALE GENOMIC DNA]</scope>
    <source>
        <strain evidence="1 2">DSM 21039</strain>
    </source>
</reference>
<organism evidence="1 2">
    <name type="scientific">Chitinophaga rupis</name>
    <dbReference type="NCBI Taxonomy" id="573321"/>
    <lineage>
        <taxon>Bacteria</taxon>
        <taxon>Pseudomonadati</taxon>
        <taxon>Bacteroidota</taxon>
        <taxon>Chitinophagia</taxon>
        <taxon>Chitinophagales</taxon>
        <taxon>Chitinophagaceae</taxon>
        <taxon>Chitinophaga</taxon>
    </lineage>
</organism>
<name>A0A1H7Q2J5_9BACT</name>
<sequence>MVLDAWDAKVREIDTLIAGLNDEELMMEVAPGKTEVFTS</sequence>
<accession>A0A1H7Q2J5</accession>
<keyword evidence="2" id="KW-1185">Reference proteome</keyword>
<proteinExistence type="predicted"/>
<evidence type="ECO:0000313" key="1">
    <source>
        <dbReference type="EMBL" id="SEL41547.1"/>
    </source>
</evidence>
<protein>
    <submittedName>
        <fullName evidence="1">Uncharacterized protein</fullName>
    </submittedName>
</protein>
<dbReference type="AlphaFoldDB" id="A0A1H7Q2J5"/>
<dbReference type="EMBL" id="FOBB01000002">
    <property type="protein sequence ID" value="SEL41547.1"/>
    <property type="molecule type" value="Genomic_DNA"/>
</dbReference>